<accession>A0A2H1VSD3</accession>
<reference evidence="1" key="1">
    <citation type="submission" date="2016-07" db="EMBL/GenBank/DDBJ databases">
        <authorList>
            <person name="Bretaudeau A."/>
        </authorList>
    </citation>
    <scope>NUCLEOTIDE SEQUENCE</scope>
    <source>
        <strain evidence="1">Rice</strain>
        <tissue evidence="1">Whole body</tissue>
    </source>
</reference>
<proteinExistence type="predicted"/>
<dbReference type="AlphaFoldDB" id="A0A2H1VSD3"/>
<dbReference type="EMBL" id="ODYU01004159">
    <property type="protein sequence ID" value="SOQ43727.1"/>
    <property type="molecule type" value="Genomic_DNA"/>
</dbReference>
<name>A0A2H1VSD3_SPOFR</name>
<organism evidence="1">
    <name type="scientific">Spodoptera frugiperda</name>
    <name type="common">Fall armyworm</name>
    <dbReference type="NCBI Taxonomy" id="7108"/>
    <lineage>
        <taxon>Eukaryota</taxon>
        <taxon>Metazoa</taxon>
        <taxon>Ecdysozoa</taxon>
        <taxon>Arthropoda</taxon>
        <taxon>Hexapoda</taxon>
        <taxon>Insecta</taxon>
        <taxon>Pterygota</taxon>
        <taxon>Neoptera</taxon>
        <taxon>Endopterygota</taxon>
        <taxon>Lepidoptera</taxon>
        <taxon>Glossata</taxon>
        <taxon>Ditrysia</taxon>
        <taxon>Noctuoidea</taxon>
        <taxon>Noctuidae</taxon>
        <taxon>Amphipyrinae</taxon>
        <taxon>Spodoptera</taxon>
    </lineage>
</organism>
<evidence type="ECO:0000313" key="1">
    <source>
        <dbReference type="EMBL" id="SOQ43727.1"/>
    </source>
</evidence>
<sequence length="117" mass="13173">MTFPVLGEARGSITLLLTKKTTFLLLESGAPITVFCADFKRNLEAGGRWADARSRAADNVIGYRGSGSKQEKKRAYSRNVTATVSRCYLPQRVSRNDVHEYEPLAWLETRQTTDFNQ</sequence>
<protein>
    <submittedName>
        <fullName evidence="1">SFRICE_013187</fullName>
    </submittedName>
</protein>
<gene>
    <name evidence="1" type="ORF">SFRICE_013187</name>
</gene>